<name>A0AA42L9E9_ACIJO</name>
<dbReference type="Pfam" id="PF23982">
    <property type="entry name" value="XM1_gp53_minor_capsid"/>
    <property type="match status" value="1"/>
</dbReference>
<reference evidence="1" key="1">
    <citation type="submission" date="2022-09" db="EMBL/GenBank/DDBJ databases">
        <title>Intensive care unit water sources are persistently colonized with multi-drug resistant bacteria and are the site of extensive horizontal gene transfer of antibiotic resistance genes.</title>
        <authorList>
            <person name="Diorio-Toth L."/>
        </authorList>
    </citation>
    <scope>NUCLEOTIDE SEQUENCE</scope>
    <source>
        <strain evidence="1">GD03851</strain>
    </source>
</reference>
<sequence>MGNSILYRMPSGIPGDVTRKSHSTIEAHIVKTAFAAFGVFGKLTANGFVPLVADDTANTAYGLIVRSYPTQSASNGMGAAVPQTGIMHDVLRRGYMTVRCNAGEAKTAGKVYVRIAAGTELKPIGGIEAVADAANTIELNSAMFMHDADAQGNVEISYNI</sequence>
<proteinExistence type="predicted"/>
<gene>
    <name evidence="1" type="ORF">N5D11_02670</name>
</gene>
<organism evidence="1 2">
    <name type="scientific">Acinetobacter johnsonii</name>
    <dbReference type="NCBI Taxonomy" id="40214"/>
    <lineage>
        <taxon>Bacteria</taxon>
        <taxon>Pseudomonadati</taxon>
        <taxon>Pseudomonadota</taxon>
        <taxon>Gammaproteobacteria</taxon>
        <taxon>Moraxellales</taxon>
        <taxon>Moraxellaceae</taxon>
        <taxon>Acinetobacter</taxon>
    </lineage>
</organism>
<evidence type="ECO:0000313" key="1">
    <source>
        <dbReference type="EMBL" id="MDH0655031.1"/>
    </source>
</evidence>
<evidence type="ECO:0000313" key="2">
    <source>
        <dbReference type="Proteomes" id="UP001161099"/>
    </source>
</evidence>
<dbReference type="AlphaFoldDB" id="A0AA42L9E9"/>
<accession>A0AA42L9E9</accession>
<dbReference type="RefSeq" id="WP_279697849.1">
    <property type="nucleotide sequence ID" value="NZ_JAOCDR010000003.1"/>
</dbReference>
<dbReference type="InterPro" id="IPR056914">
    <property type="entry name" value="Gp53-like"/>
</dbReference>
<comment type="caution">
    <text evidence="1">The sequence shown here is derived from an EMBL/GenBank/DDBJ whole genome shotgun (WGS) entry which is preliminary data.</text>
</comment>
<dbReference type="Proteomes" id="UP001161099">
    <property type="component" value="Unassembled WGS sequence"/>
</dbReference>
<protein>
    <recommendedName>
        <fullName evidence="3">Bacteriophage protein</fullName>
    </recommendedName>
</protein>
<evidence type="ECO:0008006" key="3">
    <source>
        <dbReference type="Google" id="ProtNLM"/>
    </source>
</evidence>
<dbReference type="EMBL" id="JAOCDR010000003">
    <property type="protein sequence ID" value="MDH0655031.1"/>
    <property type="molecule type" value="Genomic_DNA"/>
</dbReference>